<sequence>MFCKASAGYRSPSAGSLRERFPSVPGRPIGARFRNESRNSWVAEAHCSSRERR</sequence>
<name>A0ABR4IZ97_9EURO</name>
<gene>
    <name evidence="2" type="ORF">BDW59DRAFT_139117</name>
</gene>
<organism evidence="2 3">
    <name type="scientific">Aspergillus cavernicola</name>
    <dbReference type="NCBI Taxonomy" id="176166"/>
    <lineage>
        <taxon>Eukaryota</taxon>
        <taxon>Fungi</taxon>
        <taxon>Dikarya</taxon>
        <taxon>Ascomycota</taxon>
        <taxon>Pezizomycotina</taxon>
        <taxon>Eurotiomycetes</taxon>
        <taxon>Eurotiomycetidae</taxon>
        <taxon>Eurotiales</taxon>
        <taxon>Aspergillaceae</taxon>
        <taxon>Aspergillus</taxon>
        <taxon>Aspergillus subgen. Nidulantes</taxon>
    </lineage>
</organism>
<comment type="caution">
    <text evidence="2">The sequence shown here is derived from an EMBL/GenBank/DDBJ whole genome shotgun (WGS) entry which is preliminary data.</text>
</comment>
<dbReference type="EMBL" id="JBFXLS010000005">
    <property type="protein sequence ID" value="KAL2833060.1"/>
    <property type="molecule type" value="Genomic_DNA"/>
</dbReference>
<evidence type="ECO:0000313" key="3">
    <source>
        <dbReference type="Proteomes" id="UP001610335"/>
    </source>
</evidence>
<dbReference type="Proteomes" id="UP001610335">
    <property type="component" value="Unassembled WGS sequence"/>
</dbReference>
<evidence type="ECO:0000313" key="2">
    <source>
        <dbReference type="EMBL" id="KAL2833060.1"/>
    </source>
</evidence>
<reference evidence="2 3" key="1">
    <citation type="submission" date="2024-07" db="EMBL/GenBank/DDBJ databases">
        <title>Section-level genome sequencing and comparative genomics of Aspergillus sections Usti and Cavernicolus.</title>
        <authorList>
            <consortium name="Lawrence Berkeley National Laboratory"/>
            <person name="Nybo J.L."/>
            <person name="Vesth T.C."/>
            <person name="Theobald S."/>
            <person name="Frisvad J.C."/>
            <person name="Larsen T.O."/>
            <person name="Kjaerboelling I."/>
            <person name="Rothschild-Mancinelli K."/>
            <person name="Lyhne E.K."/>
            <person name="Kogle M.E."/>
            <person name="Barry K."/>
            <person name="Clum A."/>
            <person name="Na H."/>
            <person name="Ledsgaard L."/>
            <person name="Lin J."/>
            <person name="Lipzen A."/>
            <person name="Kuo A."/>
            <person name="Riley R."/>
            <person name="Mondo S."/>
            <person name="LaButti K."/>
            <person name="Haridas S."/>
            <person name="Pangalinan J."/>
            <person name="Salamov A.A."/>
            <person name="Simmons B.A."/>
            <person name="Magnuson J.K."/>
            <person name="Chen J."/>
            <person name="Drula E."/>
            <person name="Henrissat B."/>
            <person name="Wiebenga A."/>
            <person name="Lubbers R.J."/>
            <person name="Gomes A.C."/>
            <person name="Makela M.R."/>
            <person name="Stajich J."/>
            <person name="Grigoriev I.V."/>
            <person name="Mortensen U.H."/>
            <person name="De vries R.P."/>
            <person name="Baker S.E."/>
            <person name="Andersen M.R."/>
        </authorList>
    </citation>
    <scope>NUCLEOTIDE SEQUENCE [LARGE SCALE GENOMIC DNA]</scope>
    <source>
        <strain evidence="2 3">CBS 600.67</strain>
    </source>
</reference>
<proteinExistence type="predicted"/>
<feature type="region of interest" description="Disordered" evidence="1">
    <location>
        <begin position="1"/>
        <end position="22"/>
    </location>
</feature>
<evidence type="ECO:0000256" key="1">
    <source>
        <dbReference type="SAM" id="MobiDB-lite"/>
    </source>
</evidence>
<keyword evidence="3" id="KW-1185">Reference proteome</keyword>
<accession>A0ABR4IZ97</accession>
<protein>
    <submittedName>
        <fullName evidence="2">Uncharacterized protein</fullName>
    </submittedName>
</protein>